<evidence type="ECO:0000256" key="3">
    <source>
        <dbReference type="ARBA" id="ARBA00022448"/>
    </source>
</evidence>
<evidence type="ECO:0000259" key="11">
    <source>
        <dbReference type="Pfam" id="PF00401"/>
    </source>
</evidence>
<keyword evidence="8 9" id="KW-0066">ATP synthesis</keyword>
<keyword evidence="3 9" id="KW-0813">Transport</keyword>
<keyword evidence="10" id="KW-0175">Coiled coil</keyword>
<keyword evidence="14" id="KW-1185">Reference proteome</keyword>
<dbReference type="Gene3D" id="2.60.15.10">
    <property type="entry name" value="F0F1 ATP synthase delta/epsilon subunit, N-terminal"/>
    <property type="match status" value="1"/>
</dbReference>
<protein>
    <recommendedName>
        <fullName evidence="9">ATP synthase epsilon chain</fullName>
    </recommendedName>
    <alternativeName>
        <fullName evidence="9">ATP synthase F1 sector epsilon subunit</fullName>
    </alternativeName>
    <alternativeName>
        <fullName evidence="9">F-ATPase epsilon subunit</fullName>
    </alternativeName>
</protein>
<proteinExistence type="inferred from homology"/>
<evidence type="ECO:0000256" key="1">
    <source>
        <dbReference type="ARBA" id="ARBA00004184"/>
    </source>
</evidence>
<evidence type="ECO:0000256" key="2">
    <source>
        <dbReference type="ARBA" id="ARBA00005712"/>
    </source>
</evidence>
<dbReference type="InterPro" id="IPR020546">
    <property type="entry name" value="ATP_synth_F1_dsu/esu_N"/>
</dbReference>
<comment type="subcellular location">
    <subcellularLocation>
        <location evidence="9">Cell membrane</location>
        <topology evidence="9">Peripheral membrane protein</topology>
    </subcellularLocation>
    <subcellularLocation>
        <location evidence="1">Endomembrane system</location>
        <topology evidence="1">Peripheral membrane protein</topology>
    </subcellularLocation>
</comment>
<dbReference type="HAMAP" id="MF_00530">
    <property type="entry name" value="ATP_synth_epsil_bac"/>
    <property type="match status" value="1"/>
</dbReference>
<evidence type="ECO:0000256" key="9">
    <source>
        <dbReference type="HAMAP-Rule" id="MF_00530"/>
    </source>
</evidence>
<dbReference type="PANTHER" id="PTHR13822:SF10">
    <property type="entry name" value="ATP SYNTHASE EPSILON CHAIN, CHLOROPLASTIC"/>
    <property type="match status" value="1"/>
</dbReference>
<evidence type="ECO:0000256" key="4">
    <source>
        <dbReference type="ARBA" id="ARBA00022475"/>
    </source>
</evidence>
<comment type="function">
    <text evidence="9">Produces ATP from ADP in the presence of a proton gradient across the membrane.</text>
</comment>
<name>A0ABS2FIG6_9CLOT</name>
<dbReference type="Pfam" id="PF02823">
    <property type="entry name" value="ATP-synt_DE_N"/>
    <property type="match status" value="1"/>
</dbReference>
<dbReference type="Gene3D" id="1.20.5.440">
    <property type="entry name" value="ATP synthase delta/epsilon subunit, C-terminal domain"/>
    <property type="match status" value="1"/>
</dbReference>
<dbReference type="SUPFAM" id="SSF51344">
    <property type="entry name" value="Epsilon subunit of F1F0-ATP synthase N-terminal domain"/>
    <property type="match status" value="1"/>
</dbReference>
<dbReference type="RefSeq" id="WP_133014074.1">
    <property type="nucleotide sequence ID" value="NZ_JACJLL010000058.1"/>
</dbReference>
<organism evidence="13 14">
    <name type="scientific">Clostridium saudiense</name>
    <dbReference type="NCBI Taxonomy" id="1414720"/>
    <lineage>
        <taxon>Bacteria</taxon>
        <taxon>Bacillati</taxon>
        <taxon>Bacillota</taxon>
        <taxon>Clostridia</taxon>
        <taxon>Eubacteriales</taxon>
        <taxon>Clostridiaceae</taxon>
        <taxon>Clostridium</taxon>
    </lineage>
</organism>
<keyword evidence="4 9" id="KW-1003">Cell membrane</keyword>
<dbReference type="Pfam" id="PF00401">
    <property type="entry name" value="ATP-synt_DE"/>
    <property type="match status" value="1"/>
</dbReference>
<feature type="coiled-coil region" evidence="10">
    <location>
        <begin position="92"/>
        <end position="127"/>
    </location>
</feature>
<evidence type="ECO:0000313" key="13">
    <source>
        <dbReference type="EMBL" id="MBM6819708.1"/>
    </source>
</evidence>
<comment type="caution">
    <text evidence="13">The sequence shown here is derived from an EMBL/GenBank/DDBJ whole genome shotgun (WGS) entry which is preliminary data.</text>
</comment>
<keyword evidence="7 9" id="KW-0139">CF(1)</keyword>
<comment type="subunit">
    <text evidence="9">F-type ATPases have 2 components, CF(1) - the catalytic core - and CF(0) - the membrane proton channel. CF(1) has five subunits: alpha(3), beta(3), gamma(1), delta(1), epsilon(1). CF(0) has three main subunits: a, b and c.</text>
</comment>
<comment type="similarity">
    <text evidence="2 9">Belongs to the ATPase epsilon chain family.</text>
</comment>
<keyword evidence="5 9" id="KW-0406">Ion transport</keyword>
<keyword evidence="6 9" id="KW-0472">Membrane</keyword>
<evidence type="ECO:0000256" key="6">
    <source>
        <dbReference type="ARBA" id="ARBA00023136"/>
    </source>
</evidence>
<keyword evidence="9" id="KW-0375">Hydrogen ion transport</keyword>
<dbReference type="InterPro" id="IPR020547">
    <property type="entry name" value="ATP_synth_F1_esu_C"/>
</dbReference>
<dbReference type="InterPro" id="IPR036771">
    <property type="entry name" value="ATPsynth_dsu/esu_N"/>
</dbReference>
<evidence type="ECO:0000256" key="5">
    <source>
        <dbReference type="ARBA" id="ARBA00023065"/>
    </source>
</evidence>
<dbReference type="PANTHER" id="PTHR13822">
    <property type="entry name" value="ATP SYNTHASE DELTA/EPSILON CHAIN"/>
    <property type="match status" value="1"/>
</dbReference>
<dbReference type="EMBL" id="JACJLL010000058">
    <property type="protein sequence ID" value="MBM6819708.1"/>
    <property type="molecule type" value="Genomic_DNA"/>
</dbReference>
<evidence type="ECO:0000259" key="12">
    <source>
        <dbReference type="Pfam" id="PF02823"/>
    </source>
</evidence>
<evidence type="ECO:0000256" key="7">
    <source>
        <dbReference type="ARBA" id="ARBA00023196"/>
    </source>
</evidence>
<evidence type="ECO:0000256" key="10">
    <source>
        <dbReference type="SAM" id="Coils"/>
    </source>
</evidence>
<reference evidence="13 14" key="1">
    <citation type="journal article" date="2021" name="Sci. Rep.">
        <title>The distribution of antibiotic resistance genes in chicken gut microbiota commensals.</title>
        <authorList>
            <person name="Juricova H."/>
            <person name="Matiasovicova J."/>
            <person name="Kubasova T."/>
            <person name="Cejkova D."/>
            <person name="Rychlik I."/>
        </authorList>
    </citation>
    <scope>NUCLEOTIDE SEQUENCE [LARGE SCALE GENOMIC DNA]</scope>
    <source>
        <strain evidence="13 14">An435</strain>
    </source>
</reference>
<evidence type="ECO:0000256" key="8">
    <source>
        <dbReference type="ARBA" id="ARBA00023310"/>
    </source>
</evidence>
<dbReference type="Proteomes" id="UP000767334">
    <property type="component" value="Unassembled WGS sequence"/>
</dbReference>
<sequence length="133" mass="14944">MGKLIKLNIVAPGREVLTEEVVSLATTEGDGKIEILANYAPTIIATIPTTTTYTTIDGNKKKLFTSSGIVYIKENIINFCCDSFNFPEEIDRDRAEQSLKRAQERLNNKENNNIDIERAKRAEARAKARLELK</sequence>
<accession>A0ABS2FIG6</accession>
<evidence type="ECO:0000313" key="14">
    <source>
        <dbReference type="Proteomes" id="UP000767334"/>
    </source>
</evidence>
<dbReference type="InterPro" id="IPR001469">
    <property type="entry name" value="ATP_synth_F1_dsu/esu"/>
</dbReference>
<feature type="domain" description="ATP synthase F1 complex delta/epsilon subunit N-terminal" evidence="12">
    <location>
        <begin position="5"/>
        <end position="83"/>
    </location>
</feature>
<gene>
    <name evidence="9" type="primary">atpC</name>
    <name evidence="13" type="ORF">H6A19_10225</name>
</gene>
<feature type="domain" description="ATP synthase epsilon subunit C-terminal" evidence="11">
    <location>
        <begin position="88"/>
        <end position="131"/>
    </location>
</feature>